<evidence type="ECO:0000313" key="12">
    <source>
        <dbReference type="Proteomes" id="UP000295504"/>
    </source>
</evidence>
<evidence type="ECO:0000256" key="6">
    <source>
        <dbReference type="ARBA" id="ARBA00022679"/>
    </source>
</evidence>
<dbReference type="GO" id="GO:0008652">
    <property type="term" value="P:amino acid biosynthetic process"/>
    <property type="evidence" value="ECO:0007669"/>
    <property type="project" value="UniProtKB-KW"/>
</dbReference>
<comment type="catalytic activity">
    <reaction evidence="8">
        <text>3-phosphoshikimate + phosphoenolpyruvate = 5-O-(1-carboxyvinyl)-3-phosphoshikimate + phosphate</text>
        <dbReference type="Rhea" id="RHEA:21256"/>
        <dbReference type="ChEBI" id="CHEBI:43474"/>
        <dbReference type="ChEBI" id="CHEBI:57701"/>
        <dbReference type="ChEBI" id="CHEBI:58702"/>
        <dbReference type="ChEBI" id="CHEBI:145989"/>
        <dbReference type="EC" id="2.5.1.19"/>
    </reaction>
    <physiologicalReaction direction="left-to-right" evidence="8">
        <dbReference type="Rhea" id="RHEA:21257"/>
    </physiologicalReaction>
</comment>
<feature type="binding site" evidence="9">
    <location>
        <position position="20"/>
    </location>
    <ligand>
        <name>phosphoenolpyruvate</name>
        <dbReference type="ChEBI" id="CHEBI:58702"/>
    </ligand>
</feature>
<dbReference type="AlphaFoldDB" id="A0A4R2TIL3"/>
<dbReference type="Pfam" id="PF00275">
    <property type="entry name" value="EPSP_synthase"/>
    <property type="match status" value="1"/>
</dbReference>
<dbReference type="UniPathway" id="UPA00053">
    <property type="reaction ID" value="UER00089"/>
</dbReference>
<evidence type="ECO:0000256" key="5">
    <source>
        <dbReference type="ARBA" id="ARBA00022605"/>
    </source>
</evidence>
<dbReference type="InterPro" id="IPR036968">
    <property type="entry name" value="Enolpyruvate_Tfrase_sf"/>
</dbReference>
<protein>
    <recommendedName>
        <fullName evidence="9">3-phosphoshikimate 1-carboxyvinyltransferase</fullName>
        <ecNumber evidence="9">2.5.1.19</ecNumber>
    </recommendedName>
    <alternativeName>
        <fullName evidence="9">5-enolpyruvylshikimate-3-phosphate synthase</fullName>
        <shortName evidence="9">EPSP synthase</shortName>
        <shortName evidence="9">EPSPS</shortName>
    </alternativeName>
</protein>
<evidence type="ECO:0000256" key="8">
    <source>
        <dbReference type="ARBA" id="ARBA00044633"/>
    </source>
</evidence>
<dbReference type="InterPro" id="IPR023193">
    <property type="entry name" value="EPSP_synthase_CS"/>
</dbReference>
<dbReference type="HAMAP" id="MF_00210">
    <property type="entry name" value="EPSP_synth"/>
    <property type="match status" value="1"/>
</dbReference>
<dbReference type="NCBIfam" id="TIGR01356">
    <property type="entry name" value="aroA"/>
    <property type="match status" value="1"/>
</dbReference>
<dbReference type="EC" id="2.5.1.19" evidence="9"/>
<feature type="binding site" evidence="9">
    <location>
        <position position="165"/>
    </location>
    <ligand>
        <name>3-phosphoshikimate</name>
        <dbReference type="ChEBI" id="CHEBI:145989"/>
    </ligand>
</feature>
<keyword evidence="12" id="KW-1185">Reference proteome</keyword>
<dbReference type="EMBL" id="SLYC01000009">
    <property type="protein sequence ID" value="TCQ03460.1"/>
    <property type="molecule type" value="Genomic_DNA"/>
</dbReference>
<evidence type="ECO:0000256" key="4">
    <source>
        <dbReference type="ARBA" id="ARBA00022490"/>
    </source>
</evidence>
<feature type="binding site" evidence="9">
    <location>
        <position position="25"/>
    </location>
    <ligand>
        <name>3-phosphoshikimate</name>
        <dbReference type="ChEBI" id="CHEBI:145989"/>
    </ligand>
</feature>
<comment type="similarity">
    <text evidence="3 9">Belongs to the EPSP synthase family.</text>
</comment>
<evidence type="ECO:0000256" key="2">
    <source>
        <dbReference type="ARBA" id="ARBA00004811"/>
    </source>
</evidence>
<feature type="binding site" evidence="9">
    <location>
        <position position="385"/>
    </location>
    <ligand>
        <name>phosphoenolpyruvate</name>
        <dbReference type="ChEBI" id="CHEBI:58702"/>
    </ligand>
</feature>
<dbReference type="GO" id="GO:0009073">
    <property type="term" value="P:aromatic amino acid family biosynthetic process"/>
    <property type="evidence" value="ECO:0007669"/>
    <property type="project" value="UniProtKB-KW"/>
</dbReference>
<name>A0A4R2TIL3_9FIRM</name>
<dbReference type="GO" id="GO:0005737">
    <property type="term" value="C:cytoplasm"/>
    <property type="evidence" value="ECO:0007669"/>
    <property type="project" value="UniProtKB-SubCell"/>
</dbReference>
<dbReference type="FunFam" id="3.65.10.10:FF:000005">
    <property type="entry name" value="3-phosphoshikimate 1-carboxyvinyltransferase"/>
    <property type="match status" value="1"/>
</dbReference>
<dbReference type="GO" id="GO:0003866">
    <property type="term" value="F:3-phosphoshikimate 1-carboxyvinyltransferase activity"/>
    <property type="evidence" value="ECO:0007669"/>
    <property type="project" value="UniProtKB-UniRule"/>
</dbReference>
<reference evidence="11 12" key="1">
    <citation type="submission" date="2019-03" db="EMBL/GenBank/DDBJ databases">
        <title>Genomic Encyclopedia of Type Strains, Phase IV (KMG-IV): sequencing the most valuable type-strain genomes for metagenomic binning, comparative biology and taxonomic classification.</title>
        <authorList>
            <person name="Goeker M."/>
        </authorList>
    </citation>
    <scope>NUCLEOTIDE SEQUENCE [LARGE SCALE GENOMIC DNA]</scope>
    <source>
        <strain evidence="11 12">DSM 100013</strain>
    </source>
</reference>
<evidence type="ECO:0000256" key="7">
    <source>
        <dbReference type="ARBA" id="ARBA00023141"/>
    </source>
</evidence>
<evidence type="ECO:0000313" key="11">
    <source>
        <dbReference type="EMBL" id="TCQ03460.1"/>
    </source>
</evidence>
<sequence length="426" mass="45330">MLITSKVSKIQGKIKVPGDKSISHRAIMLASISEGKSVIDGFLFGEDCLSTVSCFRKLGISININEGQIEVEGKGLYGLSEPEDILDAGNSGTTMRLMTGILAGQSFLSIITGDDSLRKRPMERIALPLRKMGASINGRKGGKLAPVVIEGKNLEGIEYILPVSSAQIKSAVLLAGLYADGETTVEEDVQSRDHTEKMLEFFGAKITKDNNRVTVSPSVLKAQNITVPGDISSAAFFMAAAAAIPGSYLIIEGVGINQTRSGIIDVLTEMGAKIQVENIKHSGGEEIGDIHIEGVNLKGVNISKAIIPRLIDEIPVLAVIAAKAEGITRITGAEELKVKETNRISTMVSEMKKVGIEVNELPDGMEIIGGSKINGGTVESHGDHRVAMAMAICGLLADEPIKILGNECIDISFPDFENILKSVCSY</sequence>
<dbReference type="PROSITE" id="PS00885">
    <property type="entry name" value="EPSP_SYNTHASE_2"/>
    <property type="match status" value="1"/>
</dbReference>
<evidence type="ECO:0000256" key="9">
    <source>
        <dbReference type="HAMAP-Rule" id="MF_00210"/>
    </source>
</evidence>
<dbReference type="PIRSF" id="PIRSF000505">
    <property type="entry name" value="EPSPS"/>
    <property type="match status" value="1"/>
</dbReference>
<comment type="caution">
    <text evidence="9">Lacks conserved residue(s) required for the propagation of feature annotation.</text>
</comment>
<feature type="binding site" evidence="9">
    <location>
        <position position="312"/>
    </location>
    <ligand>
        <name>3-phosphoshikimate</name>
        <dbReference type="ChEBI" id="CHEBI:145989"/>
    </ligand>
</feature>
<feature type="binding site" evidence="9">
    <location>
        <position position="92"/>
    </location>
    <ligand>
        <name>phosphoenolpyruvate</name>
        <dbReference type="ChEBI" id="CHEBI:58702"/>
    </ligand>
</feature>
<organism evidence="11 12">
    <name type="scientific">Serpentinicella alkaliphila</name>
    <dbReference type="NCBI Taxonomy" id="1734049"/>
    <lineage>
        <taxon>Bacteria</taxon>
        <taxon>Bacillati</taxon>
        <taxon>Bacillota</taxon>
        <taxon>Clostridia</taxon>
        <taxon>Peptostreptococcales</taxon>
        <taxon>Natronincolaceae</taxon>
        <taxon>Serpentinicella</taxon>
    </lineage>
</organism>
<feature type="binding site" evidence="9">
    <location>
        <position position="20"/>
    </location>
    <ligand>
        <name>3-phosphoshikimate</name>
        <dbReference type="ChEBI" id="CHEBI:145989"/>
    </ligand>
</feature>
<gene>
    <name evidence="9" type="primary">aroA</name>
    <name evidence="11" type="ORF">EDD79_100940</name>
</gene>
<evidence type="ECO:0000259" key="10">
    <source>
        <dbReference type="Pfam" id="PF00275"/>
    </source>
</evidence>
<dbReference type="InterPro" id="IPR006264">
    <property type="entry name" value="EPSP_synthase"/>
</dbReference>
<comment type="subunit">
    <text evidence="9">Monomer.</text>
</comment>
<dbReference type="PANTHER" id="PTHR21090:SF5">
    <property type="entry name" value="PENTAFUNCTIONAL AROM POLYPEPTIDE"/>
    <property type="match status" value="1"/>
</dbReference>
<comment type="function">
    <text evidence="1 9">Catalyzes the transfer of the enolpyruvyl moiety of phosphoenolpyruvate (PEP) to the 5-hydroxyl of shikimate-3-phosphate (S3P) to produce enolpyruvyl shikimate-3-phosphate and inorganic phosphate.</text>
</comment>
<comment type="caution">
    <text evidence="11">The sequence shown here is derived from an EMBL/GenBank/DDBJ whole genome shotgun (WGS) entry which is preliminary data.</text>
</comment>
<dbReference type="PANTHER" id="PTHR21090">
    <property type="entry name" value="AROM/DEHYDROQUINATE SYNTHASE"/>
    <property type="match status" value="1"/>
</dbReference>
<comment type="subcellular location">
    <subcellularLocation>
        <location evidence="9">Cytoplasm</location>
    </subcellularLocation>
</comment>
<dbReference type="Proteomes" id="UP000295504">
    <property type="component" value="Unassembled WGS sequence"/>
</dbReference>
<evidence type="ECO:0000256" key="1">
    <source>
        <dbReference type="ARBA" id="ARBA00002174"/>
    </source>
</evidence>
<keyword evidence="5 9" id="KW-0028">Amino-acid biosynthesis</keyword>
<feature type="binding site" evidence="9">
    <location>
        <position position="339"/>
    </location>
    <ligand>
        <name>3-phosphoshikimate</name>
        <dbReference type="ChEBI" id="CHEBI:145989"/>
    </ligand>
</feature>
<accession>A0A4R2TIL3</accession>
<dbReference type="InterPro" id="IPR001986">
    <property type="entry name" value="Enolpyruvate_Tfrase_dom"/>
</dbReference>
<proteinExistence type="inferred from homology"/>
<feature type="binding site" evidence="9">
    <location>
        <position position="21"/>
    </location>
    <ligand>
        <name>3-phosphoshikimate</name>
        <dbReference type="ChEBI" id="CHEBI:145989"/>
    </ligand>
</feature>
<feature type="binding site" evidence="9">
    <location>
        <position position="120"/>
    </location>
    <ligand>
        <name>phosphoenolpyruvate</name>
        <dbReference type="ChEBI" id="CHEBI:58702"/>
    </ligand>
</feature>
<dbReference type="OrthoDB" id="9809920at2"/>
<feature type="active site" description="Proton acceptor" evidence="9">
    <location>
        <position position="312"/>
    </location>
</feature>
<feature type="binding site" evidence="9">
    <location>
        <position position="343"/>
    </location>
    <ligand>
        <name>phosphoenolpyruvate</name>
        <dbReference type="ChEBI" id="CHEBI:58702"/>
    </ligand>
</feature>
<dbReference type="PROSITE" id="PS00104">
    <property type="entry name" value="EPSP_SYNTHASE_1"/>
    <property type="match status" value="1"/>
</dbReference>
<dbReference type="FunFam" id="3.65.10.10:FF:000006">
    <property type="entry name" value="3-phosphoshikimate 1-carboxyvinyltransferase"/>
    <property type="match status" value="1"/>
</dbReference>
<evidence type="ECO:0000256" key="3">
    <source>
        <dbReference type="ARBA" id="ARBA00009948"/>
    </source>
</evidence>
<comment type="pathway">
    <text evidence="2 9">Metabolic intermediate biosynthesis; chorismate biosynthesis; chorismate from D-erythrose 4-phosphate and phosphoenolpyruvate: step 6/7.</text>
</comment>
<feature type="domain" description="Enolpyruvate transferase" evidence="10">
    <location>
        <begin position="6"/>
        <end position="420"/>
    </location>
</feature>
<dbReference type="CDD" id="cd01556">
    <property type="entry name" value="EPSP_synthase"/>
    <property type="match status" value="1"/>
</dbReference>
<feature type="binding site" evidence="9">
    <location>
        <position position="167"/>
    </location>
    <ligand>
        <name>3-phosphoshikimate</name>
        <dbReference type="ChEBI" id="CHEBI:145989"/>
    </ligand>
</feature>
<keyword evidence="7 9" id="KW-0057">Aromatic amino acid biosynthesis</keyword>
<keyword evidence="4 9" id="KW-0963">Cytoplasm</keyword>
<dbReference type="SUPFAM" id="SSF55205">
    <property type="entry name" value="EPT/RTPC-like"/>
    <property type="match status" value="1"/>
</dbReference>
<keyword evidence="6 9" id="KW-0808">Transferase</keyword>
<feature type="binding site" evidence="9">
    <location>
        <position position="167"/>
    </location>
    <ligand>
        <name>phosphoenolpyruvate</name>
        <dbReference type="ChEBI" id="CHEBI:58702"/>
    </ligand>
</feature>
<dbReference type="GO" id="GO:0009423">
    <property type="term" value="P:chorismate biosynthetic process"/>
    <property type="evidence" value="ECO:0007669"/>
    <property type="project" value="UniProtKB-UniRule"/>
</dbReference>
<dbReference type="InterPro" id="IPR013792">
    <property type="entry name" value="RNA3'P_cycl/enolpyr_Trfase_a/b"/>
</dbReference>
<dbReference type="Gene3D" id="3.65.10.10">
    <property type="entry name" value="Enolpyruvate transferase domain"/>
    <property type="match status" value="2"/>
</dbReference>